<sequence length="128" mass="14733">MEAHMLAIKRRNKHIYTDCRVTGWRYTKEQDQVQDILQKATIPLIPNEECQTRYQQDRINDKMICAGYREGGKDACKGDSGGTLSCKHENIWYVVGITSWGEGCARPEQPGVYTKVAEYADWILEKTM</sequence>
<dbReference type="STRING" id="8469.M7AKS9"/>
<dbReference type="PANTHER" id="PTHR24252:SF8">
    <property type="entry name" value="ACROSIN"/>
    <property type="match status" value="1"/>
</dbReference>
<accession>M7AKS9</accession>
<dbReference type="AlphaFoldDB" id="M7AKS9"/>
<evidence type="ECO:0000256" key="1">
    <source>
        <dbReference type="ARBA" id="ARBA00023157"/>
    </source>
</evidence>
<dbReference type="InterPro" id="IPR001254">
    <property type="entry name" value="Trypsin_dom"/>
</dbReference>
<dbReference type="PANTHER" id="PTHR24252">
    <property type="entry name" value="ACROSIN-RELATED"/>
    <property type="match status" value="1"/>
</dbReference>
<keyword evidence="1" id="KW-1015">Disulfide bond</keyword>
<comment type="similarity">
    <text evidence="2">Belongs to the peptidase S1 family. CLIP subfamily.</text>
</comment>
<evidence type="ECO:0000313" key="4">
    <source>
        <dbReference type="EMBL" id="EMP25044.1"/>
    </source>
</evidence>
<evidence type="ECO:0000313" key="5">
    <source>
        <dbReference type="Proteomes" id="UP000031443"/>
    </source>
</evidence>
<evidence type="ECO:0000259" key="3">
    <source>
        <dbReference type="PROSITE" id="PS50240"/>
    </source>
</evidence>
<dbReference type="PROSITE" id="PS50240">
    <property type="entry name" value="TRYPSIN_DOM"/>
    <property type="match status" value="1"/>
</dbReference>
<reference evidence="5" key="1">
    <citation type="journal article" date="2013" name="Nat. Genet.">
        <title>The draft genomes of soft-shell turtle and green sea turtle yield insights into the development and evolution of the turtle-specific body plan.</title>
        <authorList>
            <person name="Wang Z."/>
            <person name="Pascual-Anaya J."/>
            <person name="Zadissa A."/>
            <person name="Li W."/>
            <person name="Niimura Y."/>
            <person name="Huang Z."/>
            <person name="Li C."/>
            <person name="White S."/>
            <person name="Xiong Z."/>
            <person name="Fang D."/>
            <person name="Wang B."/>
            <person name="Ming Y."/>
            <person name="Chen Y."/>
            <person name="Zheng Y."/>
            <person name="Kuraku S."/>
            <person name="Pignatelli M."/>
            <person name="Herrero J."/>
            <person name="Beal K."/>
            <person name="Nozawa M."/>
            <person name="Li Q."/>
            <person name="Wang J."/>
            <person name="Zhang H."/>
            <person name="Yu L."/>
            <person name="Shigenobu S."/>
            <person name="Wang J."/>
            <person name="Liu J."/>
            <person name="Flicek P."/>
            <person name="Searle S."/>
            <person name="Wang J."/>
            <person name="Kuratani S."/>
            <person name="Yin Y."/>
            <person name="Aken B."/>
            <person name="Zhang G."/>
            <person name="Irie N."/>
        </authorList>
    </citation>
    <scope>NUCLEOTIDE SEQUENCE [LARGE SCALE GENOMIC DNA]</scope>
</reference>
<feature type="domain" description="Peptidase S1" evidence="3">
    <location>
        <begin position="1"/>
        <end position="128"/>
    </location>
</feature>
<dbReference type="Proteomes" id="UP000031443">
    <property type="component" value="Unassembled WGS sequence"/>
</dbReference>
<name>M7AKS9_CHEMY</name>
<dbReference type="Gene3D" id="2.40.10.10">
    <property type="entry name" value="Trypsin-like serine proteases"/>
    <property type="match status" value="1"/>
</dbReference>
<dbReference type="FunFam" id="2.40.10.10:FF:000002">
    <property type="entry name" value="Transmembrane protease serine"/>
    <property type="match status" value="1"/>
</dbReference>
<dbReference type="SUPFAM" id="SSF50494">
    <property type="entry name" value="Trypsin-like serine proteases"/>
    <property type="match status" value="1"/>
</dbReference>
<dbReference type="Pfam" id="PF00089">
    <property type="entry name" value="Trypsin"/>
    <property type="match status" value="1"/>
</dbReference>
<proteinExistence type="inferred from homology"/>
<dbReference type="InterPro" id="IPR043504">
    <property type="entry name" value="Peptidase_S1_PA_chymotrypsin"/>
</dbReference>
<dbReference type="GO" id="GO:0006508">
    <property type="term" value="P:proteolysis"/>
    <property type="evidence" value="ECO:0007669"/>
    <property type="project" value="InterPro"/>
</dbReference>
<keyword evidence="5" id="KW-1185">Reference proteome</keyword>
<dbReference type="CDD" id="cd00190">
    <property type="entry name" value="Tryp_SPc"/>
    <property type="match status" value="1"/>
</dbReference>
<protein>
    <submittedName>
        <fullName evidence="4">Plasma kallikrein</fullName>
    </submittedName>
</protein>
<dbReference type="GO" id="GO:0004252">
    <property type="term" value="F:serine-type endopeptidase activity"/>
    <property type="evidence" value="ECO:0007669"/>
    <property type="project" value="InterPro"/>
</dbReference>
<dbReference type="EMBL" id="KB594881">
    <property type="protein sequence ID" value="EMP25044.1"/>
    <property type="molecule type" value="Genomic_DNA"/>
</dbReference>
<evidence type="ECO:0000256" key="2">
    <source>
        <dbReference type="ARBA" id="ARBA00024195"/>
    </source>
</evidence>
<dbReference type="SMART" id="SM00020">
    <property type="entry name" value="Tryp_SPc"/>
    <property type="match status" value="1"/>
</dbReference>
<gene>
    <name evidence="4" type="ORF">UY3_17886</name>
</gene>
<dbReference type="InterPro" id="IPR009003">
    <property type="entry name" value="Peptidase_S1_PA"/>
</dbReference>
<organism evidence="4 5">
    <name type="scientific">Chelonia mydas</name>
    <name type="common">Green sea-turtle</name>
    <name type="synonym">Chelonia agassizi</name>
    <dbReference type="NCBI Taxonomy" id="8469"/>
    <lineage>
        <taxon>Eukaryota</taxon>
        <taxon>Metazoa</taxon>
        <taxon>Chordata</taxon>
        <taxon>Craniata</taxon>
        <taxon>Vertebrata</taxon>
        <taxon>Euteleostomi</taxon>
        <taxon>Archelosauria</taxon>
        <taxon>Testudinata</taxon>
        <taxon>Testudines</taxon>
        <taxon>Cryptodira</taxon>
        <taxon>Durocryptodira</taxon>
        <taxon>Americhelydia</taxon>
        <taxon>Chelonioidea</taxon>
        <taxon>Cheloniidae</taxon>
        <taxon>Chelonia</taxon>
    </lineage>
</organism>